<evidence type="ECO:0000259" key="16">
    <source>
        <dbReference type="PROSITE" id="PS50928"/>
    </source>
</evidence>
<dbReference type="FunFam" id="3.40.50.300:FF:000016">
    <property type="entry name" value="Oligopeptide ABC transporter ATP-binding component"/>
    <property type="match status" value="1"/>
</dbReference>
<dbReference type="InterPro" id="IPR050388">
    <property type="entry name" value="ABC_Ni/Peptide_Import"/>
</dbReference>
<feature type="domain" description="ABC transmembrane type-1" evidence="16">
    <location>
        <begin position="69"/>
        <end position="261"/>
    </location>
</feature>
<dbReference type="Gene3D" id="3.40.50.300">
    <property type="entry name" value="P-loop containing nucleotide triphosphate hydrolases"/>
    <property type="match status" value="1"/>
</dbReference>
<dbReference type="RefSeq" id="WP_131014683.1">
    <property type="nucleotide sequence ID" value="NZ_SIRE01000012.1"/>
</dbReference>
<dbReference type="SUPFAM" id="SSF161098">
    <property type="entry name" value="MetI-like"/>
    <property type="match status" value="1"/>
</dbReference>
<protein>
    <submittedName>
        <fullName evidence="17">Dipeptide/oligopeptide/nickel ABC transporter permease/ATP-binding protein</fullName>
    </submittedName>
</protein>
<evidence type="ECO:0000256" key="14">
    <source>
        <dbReference type="SAM" id="MobiDB-lite"/>
    </source>
</evidence>
<feature type="transmembrane region" description="Helical" evidence="13">
    <location>
        <begin position="117"/>
        <end position="144"/>
    </location>
</feature>
<dbReference type="GO" id="GO:0005524">
    <property type="term" value="F:ATP binding"/>
    <property type="evidence" value="ECO:0007669"/>
    <property type="project" value="UniProtKB-KW"/>
</dbReference>
<dbReference type="Proteomes" id="UP000293142">
    <property type="component" value="Unassembled WGS sequence"/>
</dbReference>
<dbReference type="EMBL" id="SIRE01000012">
    <property type="protein sequence ID" value="TBL77292.1"/>
    <property type="molecule type" value="Genomic_DNA"/>
</dbReference>
<dbReference type="InterPro" id="IPR035906">
    <property type="entry name" value="MetI-like_sf"/>
</dbReference>
<keyword evidence="6" id="KW-0997">Cell inner membrane</keyword>
<reference evidence="17 18" key="1">
    <citation type="submission" date="2019-02" db="EMBL/GenBank/DDBJ databases">
        <title>Paenibacillus sp. nov., isolated from surface-sterilized tissue of Thalictrum simplex L.</title>
        <authorList>
            <person name="Tuo L."/>
        </authorList>
    </citation>
    <scope>NUCLEOTIDE SEQUENCE [LARGE SCALE GENOMIC DNA]</scope>
    <source>
        <strain evidence="17 18">N2SHLJ1</strain>
    </source>
</reference>
<evidence type="ECO:0000256" key="12">
    <source>
        <dbReference type="ARBA" id="ARBA00023136"/>
    </source>
</evidence>
<dbReference type="AlphaFoldDB" id="A0A4Q9DSI6"/>
<dbReference type="CDD" id="cd06261">
    <property type="entry name" value="TM_PBP2"/>
    <property type="match status" value="1"/>
</dbReference>
<dbReference type="InterPro" id="IPR003593">
    <property type="entry name" value="AAA+_ATPase"/>
</dbReference>
<feature type="region of interest" description="Disordered" evidence="14">
    <location>
        <begin position="562"/>
        <end position="581"/>
    </location>
</feature>
<evidence type="ECO:0000256" key="4">
    <source>
        <dbReference type="ARBA" id="ARBA00022448"/>
    </source>
</evidence>
<dbReference type="PANTHER" id="PTHR43297:SF14">
    <property type="entry name" value="ATPASE AAA-TYPE CORE DOMAIN-CONTAINING PROTEIN"/>
    <property type="match status" value="1"/>
</dbReference>
<accession>A0A4Q9DSI6</accession>
<dbReference type="InterPro" id="IPR025966">
    <property type="entry name" value="OppC_N"/>
</dbReference>
<sequence>MRKLFTHKMGLAGILLLALIFMLAILGPLIVPYDAAVKSGGPLEPPSQKHLLGTNDVGQDILAELVSGARISLTIGITSALLATLIGAVVGLLAGYWSGWCDALLMRVVDVTMTLPYLPLMIVIGVYIGPSLYTQILVITLAMWAGKARELRAQILSVRSRGPVLAARTMGGGHLYILRRHIFPAVMPLLIPQFVRAINSAIMMESSLSFLGLGDPLAKSWGSMLFYANARSAFQTDAWLWWVLPPGLCIVITVLGFSFVGYVLEERFSPRLRVYSFGSAMLSRLKKQAAAAASAFKPDSEHVLEVERLTVAYPKDGGIVQALNAVSFSVRKGEIVGIVGESGSGKTTIGSAVMQLLKPPAQIEGSIRFAGEELSSLSPTQLQKLRGSRIALIPQAAMNALNPVLNIRRQMAEAILAHRSLDKAALQRRINELLVQVGLDPKWGSAYPHELSGGMRQRVVIAMALVNEPELVIADEPTTGLDVLVQTEIITLLDDLQKKLGLSMIFISHDLPVVLRLADRILIMNRGEIVDRGKASVIAQSPEHPYTQRLLAAIPRLRRRAAAQDAADPTSRTGGIVHVGS</sequence>
<feature type="transmembrane region" description="Helical" evidence="13">
    <location>
        <begin position="71"/>
        <end position="97"/>
    </location>
</feature>
<keyword evidence="12 13" id="KW-0472">Membrane</keyword>
<dbReference type="GO" id="GO:0005886">
    <property type="term" value="C:plasma membrane"/>
    <property type="evidence" value="ECO:0007669"/>
    <property type="project" value="UniProtKB-SubCell"/>
</dbReference>
<feature type="domain" description="ABC transporter" evidence="15">
    <location>
        <begin position="304"/>
        <end position="551"/>
    </location>
</feature>
<evidence type="ECO:0000313" key="17">
    <source>
        <dbReference type="EMBL" id="TBL77292.1"/>
    </source>
</evidence>
<keyword evidence="10" id="KW-1278">Translocase</keyword>
<dbReference type="PANTHER" id="PTHR43297">
    <property type="entry name" value="OLIGOPEPTIDE TRANSPORT ATP-BINDING PROTEIN APPD"/>
    <property type="match status" value="1"/>
</dbReference>
<evidence type="ECO:0000256" key="6">
    <source>
        <dbReference type="ARBA" id="ARBA00022519"/>
    </source>
</evidence>
<comment type="similarity">
    <text evidence="3">Belongs to the ABC transporter superfamily.</text>
</comment>
<dbReference type="Pfam" id="PF00005">
    <property type="entry name" value="ABC_tran"/>
    <property type="match status" value="1"/>
</dbReference>
<comment type="caution">
    <text evidence="17">The sequence shown here is derived from an EMBL/GenBank/DDBJ whole genome shotgun (WGS) entry which is preliminary data.</text>
</comment>
<evidence type="ECO:0000313" key="18">
    <source>
        <dbReference type="Proteomes" id="UP000293142"/>
    </source>
</evidence>
<dbReference type="CDD" id="cd03257">
    <property type="entry name" value="ABC_NikE_OppD_transporters"/>
    <property type="match status" value="1"/>
</dbReference>
<keyword evidence="5" id="KW-1003">Cell membrane</keyword>
<dbReference type="SMART" id="SM00382">
    <property type="entry name" value="AAA"/>
    <property type="match status" value="1"/>
</dbReference>
<feature type="transmembrane region" description="Helical" evidence="13">
    <location>
        <begin position="12"/>
        <end position="31"/>
    </location>
</feature>
<dbReference type="PROSITE" id="PS00211">
    <property type="entry name" value="ABC_TRANSPORTER_1"/>
    <property type="match status" value="1"/>
</dbReference>
<evidence type="ECO:0000256" key="1">
    <source>
        <dbReference type="ARBA" id="ARBA00004141"/>
    </source>
</evidence>
<keyword evidence="9 17" id="KW-0067">ATP-binding</keyword>
<name>A0A4Q9DSI6_9BACL</name>
<keyword evidence="7 13" id="KW-0812">Transmembrane</keyword>
<evidence type="ECO:0000256" key="7">
    <source>
        <dbReference type="ARBA" id="ARBA00022692"/>
    </source>
</evidence>
<dbReference type="Gene3D" id="1.10.3720.10">
    <property type="entry name" value="MetI-like"/>
    <property type="match status" value="1"/>
</dbReference>
<dbReference type="InterPro" id="IPR003439">
    <property type="entry name" value="ABC_transporter-like_ATP-bd"/>
</dbReference>
<dbReference type="OrthoDB" id="9783218at2"/>
<evidence type="ECO:0000256" key="5">
    <source>
        <dbReference type="ARBA" id="ARBA00022475"/>
    </source>
</evidence>
<evidence type="ECO:0000256" key="13">
    <source>
        <dbReference type="RuleBase" id="RU363032"/>
    </source>
</evidence>
<keyword evidence="18" id="KW-1185">Reference proteome</keyword>
<evidence type="ECO:0000259" key="15">
    <source>
        <dbReference type="PROSITE" id="PS50893"/>
    </source>
</evidence>
<dbReference type="InterPro" id="IPR000515">
    <property type="entry name" value="MetI-like"/>
</dbReference>
<organism evidence="17 18">
    <name type="scientific">Paenibacillus thalictri</name>
    <dbReference type="NCBI Taxonomy" id="2527873"/>
    <lineage>
        <taxon>Bacteria</taxon>
        <taxon>Bacillati</taxon>
        <taxon>Bacillota</taxon>
        <taxon>Bacilli</taxon>
        <taxon>Bacillales</taxon>
        <taxon>Paenibacillaceae</taxon>
        <taxon>Paenibacillus</taxon>
    </lineage>
</organism>
<dbReference type="InterPro" id="IPR017871">
    <property type="entry name" value="ABC_transporter-like_CS"/>
</dbReference>
<keyword evidence="11 13" id="KW-1133">Transmembrane helix</keyword>
<dbReference type="InterPro" id="IPR027417">
    <property type="entry name" value="P-loop_NTPase"/>
</dbReference>
<keyword evidence="8" id="KW-0547">Nucleotide-binding</keyword>
<evidence type="ECO:0000256" key="11">
    <source>
        <dbReference type="ARBA" id="ARBA00022989"/>
    </source>
</evidence>
<dbReference type="SUPFAM" id="SSF52540">
    <property type="entry name" value="P-loop containing nucleoside triphosphate hydrolases"/>
    <property type="match status" value="1"/>
</dbReference>
<dbReference type="Pfam" id="PF00528">
    <property type="entry name" value="BPD_transp_1"/>
    <property type="match status" value="1"/>
</dbReference>
<dbReference type="PROSITE" id="PS50893">
    <property type="entry name" value="ABC_TRANSPORTER_2"/>
    <property type="match status" value="1"/>
</dbReference>
<evidence type="ECO:0000256" key="9">
    <source>
        <dbReference type="ARBA" id="ARBA00022840"/>
    </source>
</evidence>
<dbReference type="GO" id="GO:0016887">
    <property type="term" value="F:ATP hydrolysis activity"/>
    <property type="evidence" value="ECO:0007669"/>
    <property type="project" value="InterPro"/>
</dbReference>
<gene>
    <name evidence="17" type="ORF">EYB31_17570</name>
</gene>
<dbReference type="GO" id="GO:0055085">
    <property type="term" value="P:transmembrane transport"/>
    <property type="evidence" value="ECO:0007669"/>
    <property type="project" value="InterPro"/>
</dbReference>
<proteinExistence type="inferred from homology"/>
<evidence type="ECO:0000256" key="8">
    <source>
        <dbReference type="ARBA" id="ARBA00022741"/>
    </source>
</evidence>
<comment type="similarity">
    <text evidence="13">Belongs to the binding-protein-dependent transport system permease family.</text>
</comment>
<feature type="transmembrane region" description="Helical" evidence="13">
    <location>
        <begin position="239"/>
        <end position="264"/>
    </location>
</feature>
<comment type="subcellular location">
    <subcellularLocation>
        <location evidence="13">Cell membrane</location>
        <topology evidence="13">Multi-pass membrane protein</topology>
    </subcellularLocation>
    <subcellularLocation>
        <location evidence="2">Cell membrane</location>
        <topology evidence="2">Peripheral membrane protein</topology>
    </subcellularLocation>
    <subcellularLocation>
        <location evidence="1">Membrane</location>
        <topology evidence="1">Multi-pass membrane protein</topology>
    </subcellularLocation>
</comment>
<evidence type="ECO:0000256" key="3">
    <source>
        <dbReference type="ARBA" id="ARBA00005417"/>
    </source>
</evidence>
<evidence type="ECO:0000256" key="2">
    <source>
        <dbReference type="ARBA" id="ARBA00004202"/>
    </source>
</evidence>
<dbReference type="PROSITE" id="PS50928">
    <property type="entry name" value="ABC_TM1"/>
    <property type="match status" value="1"/>
</dbReference>
<keyword evidence="4 13" id="KW-0813">Transport</keyword>
<dbReference type="Pfam" id="PF12911">
    <property type="entry name" value="OppC_N"/>
    <property type="match status" value="1"/>
</dbReference>
<evidence type="ECO:0000256" key="10">
    <source>
        <dbReference type="ARBA" id="ARBA00022967"/>
    </source>
</evidence>